<evidence type="ECO:0000313" key="2">
    <source>
        <dbReference type="EMBL" id="MFD1196441.1"/>
    </source>
</evidence>
<protein>
    <submittedName>
        <fullName evidence="2">Uncharacterized protein</fullName>
    </submittedName>
</protein>
<reference evidence="3" key="1">
    <citation type="journal article" date="2019" name="Int. J. Syst. Evol. Microbiol.">
        <title>The Global Catalogue of Microorganisms (GCM) 10K type strain sequencing project: providing services to taxonomists for standard genome sequencing and annotation.</title>
        <authorList>
            <consortium name="The Broad Institute Genomics Platform"/>
            <consortium name="The Broad Institute Genome Sequencing Center for Infectious Disease"/>
            <person name="Wu L."/>
            <person name="Ma J."/>
        </authorList>
    </citation>
    <scope>NUCLEOTIDE SEQUENCE [LARGE SCALE GENOMIC DNA]</scope>
    <source>
        <strain evidence="3">CCUG 55328</strain>
    </source>
</reference>
<keyword evidence="1" id="KW-0812">Transmembrane</keyword>
<dbReference type="Proteomes" id="UP001597151">
    <property type="component" value="Unassembled WGS sequence"/>
</dbReference>
<name>A0ABW3TIU6_9RHOB</name>
<feature type="transmembrane region" description="Helical" evidence="1">
    <location>
        <begin position="324"/>
        <end position="350"/>
    </location>
</feature>
<accession>A0ABW3TIU6</accession>
<sequence>MAGGAVRGLARLLLTGLMIASLAVSATNLSALAKAPVGAAFVARGTAGIAAATEHALAVHATPAAVAARLDALLAEAPRNWLAIDAVTALAAERGIALPADLLNRRAEAWDEDSGLRTVAVACLQCIRDAATCDMTLVLMCRAPIELSAVGDLTGVVRGGLDYVAGREVDEVEVILSVVGLTALALAASSGGGSLTVKAGASFAKLAKSMKRLPDAITRPLIRSFREGVAWDGISQVRRLDDLVGLLRPDVMRPAARIAEDAGQMIGKTSVRDGLHLMKYVDDPADLSRMARASDALGPRMVGTIEVLGKSRVMRLTMRMADEVWLIFSGLIGALAAALALLQSLIFSALSRRLRGSGRKPGHLRGA</sequence>
<dbReference type="EMBL" id="JBHTKR010000007">
    <property type="protein sequence ID" value="MFD1196441.1"/>
    <property type="molecule type" value="Genomic_DNA"/>
</dbReference>
<comment type="caution">
    <text evidence="2">The sequence shown here is derived from an EMBL/GenBank/DDBJ whole genome shotgun (WGS) entry which is preliminary data.</text>
</comment>
<evidence type="ECO:0000256" key="1">
    <source>
        <dbReference type="SAM" id="Phobius"/>
    </source>
</evidence>
<gene>
    <name evidence="2" type="ORF">ACFQ3C_17345</name>
</gene>
<proteinExistence type="predicted"/>
<organism evidence="2 3">
    <name type="scientific">Seohaeicola saemankumensis</name>
    <dbReference type="NCBI Taxonomy" id="481181"/>
    <lineage>
        <taxon>Bacteria</taxon>
        <taxon>Pseudomonadati</taxon>
        <taxon>Pseudomonadota</taxon>
        <taxon>Alphaproteobacteria</taxon>
        <taxon>Rhodobacterales</taxon>
        <taxon>Roseobacteraceae</taxon>
        <taxon>Seohaeicola</taxon>
    </lineage>
</organism>
<dbReference type="RefSeq" id="WP_380794508.1">
    <property type="nucleotide sequence ID" value="NZ_JBHTKR010000007.1"/>
</dbReference>
<evidence type="ECO:0000313" key="3">
    <source>
        <dbReference type="Proteomes" id="UP001597151"/>
    </source>
</evidence>
<keyword evidence="3" id="KW-1185">Reference proteome</keyword>
<keyword evidence="1" id="KW-1133">Transmembrane helix</keyword>
<keyword evidence="1" id="KW-0472">Membrane</keyword>